<accession>A0AAV5VF55</accession>
<evidence type="ECO:0000313" key="1">
    <source>
        <dbReference type="EMBL" id="GMT17996.1"/>
    </source>
</evidence>
<dbReference type="Proteomes" id="UP001432322">
    <property type="component" value="Unassembled WGS sequence"/>
</dbReference>
<dbReference type="EMBL" id="BTSY01000003">
    <property type="protein sequence ID" value="GMT17996.1"/>
    <property type="molecule type" value="Genomic_DNA"/>
</dbReference>
<reference evidence="1" key="1">
    <citation type="submission" date="2023-10" db="EMBL/GenBank/DDBJ databases">
        <title>Genome assembly of Pristionchus species.</title>
        <authorList>
            <person name="Yoshida K."/>
            <person name="Sommer R.J."/>
        </authorList>
    </citation>
    <scope>NUCLEOTIDE SEQUENCE</scope>
    <source>
        <strain evidence="1">RS5133</strain>
    </source>
</reference>
<gene>
    <name evidence="1" type="ORF">PFISCL1PPCAC_9293</name>
</gene>
<keyword evidence="2" id="KW-1185">Reference proteome</keyword>
<feature type="non-terminal residue" evidence="1">
    <location>
        <position position="1"/>
    </location>
</feature>
<comment type="caution">
    <text evidence="1">The sequence shown here is derived from an EMBL/GenBank/DDBJ whole genome shotgun (WGS) entry which is preliminary data.</text>
</comment>
<organism evidence="1 2">
    <name type="scientific">Pristionchus fissidentatus</name>
    <dbReference type="NCBI Taxonomy" id="1538716"/>
    <lineage>
        <taxon>Eukaryota</taxon>
        <taxon>Metazoa</taxon>
        <taxon>Ecdysozoa</taxon>
        <taxon>Nematoda</taxon>
        <taxon>Chromadorea</taxon>
        <taxon>Rhabditida</taxon>
        <taxon>Rhabditina</taxon>
        <taxon>Diplogasteromorpha</taxon>
        <taxon>Diplogasteroidea</taxon>
        <taxon>Neodiplogasteridae</taxon>
        <taxon>Pristionchus</taxon>
    </lineage>
</organism>
<proteinExistence type="predicted"/>
<protein>
    <submittedName>
        <fullName evidence="1">Uncharacterized protein</fullName>
    </submittedName>
</protein>
<sequence>PSFHLLQSLTARSLYLPLMQHVVSLFLDVESLQFSTTFSYPCPGSALHTRTSHRWSGSRHVAHPLLPDDRSSENSRRTIYCMSKQVACRSTCKSNRPCSTLPPMDAHRTLSVQEEGLQNQEGYL</sequence>
<evidence type="ECO:0000313" key="2">
    <source>
        <dbReference type="Proteomes" id="UP001432322"/>
    </source>
</evidence>
<name>A0AAV5VF55_9BILA</name>
<dbReference type="AlphaFoldDB" id="A0AAV5VF55"/>